<name>A0A3N4HTH8_ASCIM</name>
<evidence type="ECO:0000256" key="1">
    <source>
        <dbReference type="SAM" id="MobiDB-lite"/>
    </source>
</evidence>
<organism evidence="2 3">
    <name type="scientific">Ascobolus immersus RN42</name>
    <dbReference type="NCBI Taxonomy" id="1160509"/>
    <lineage>
        <taxon>Eukaryota</taxon>
        <taxon>Fungi</taxon>
        <taxon>Dikarya</taxon>
        <taxon>Ascomycota</taxon>
        <taxon>Pezizomycotina</taxon>
        <taxon>Pezizomycetes</taxon>
        <taxon>Pezizales</taxon>
        <taxon>Ascobolaceae</taxon>
        <taxon>Ascobolus</taxon>
    </lineage>
</organism>
<gene>
    <name evidence="2" type="ORF">BJ508DRAFT_417382</name>
</gene>
<feature type="compositionally biased region" description="Basic and acidic residues" evidence="1">
    <location>
        <begin position="303"/>
        <end position="322"/>
    </location>
</feature>
<accession>A0A3N4HTH8</accession>
<protein>
    <submittedName>
        <fullName evidence="2">Uncharacterized protein</fullName>
    </submittedName>
</protein>
<keyword evidence="3" id="KW-1185">Reference proteome</keyword>
<dbReference type="AlphaFoldDB" id="A0A3N4HTH8"/>
<dbReference type="EMBL" id="ML119734">
    <property type="protein sequence ID" value="RPA76989.1"/>
    <property type="molecule type" value="Genomic_DNA"/>
</dbReference>
<evidence type="ECO:0000313" key="3">
    <source>
        <dbReference type="Proteomes" id="UP000275078"/>
    </source>
</evidence>
<feature type="region of interest" description="Disordered" evidence="1">
    <location>
        <begin position="301"/>
        <end position="325"/>
    </location>
</feature>
<dbReference type="Proteomes" id="UP000275078">
    <property type="component" value="Unassembled WGS sequence"/>
</dbReference>
<evidence type="ECO:0000313" key="2">
    <source>
        <dbReference type="EMBL" id="RPA76989.1"/>
    </source>
</evidence>
<proteinExistence type="predicted"/>
<feature type="non-terminal residue" evidence="2">
    <location>
        <position position="348"/>
    </location>
</feature>
<reference evidence="2 3" key="1">
    <citation type="journal article" date="2018" name="Nat. Ecol. Evol.">
        <title>Pezizomycetes genomes reveal the molecular basis of ectomycorrhizal truffle lifestyle.</title>
        <authorList>
            <person name="Murat C."/>
            <person name="Payen T."/>
            <person name="Noel B."/>
            <person name="Kuo A."/>
            <person name="Morin E."/>
            <person name="Chen J."/>
            <person name="Kohler A."/>
            <person name="Krizsan K."/>
            <person name="Balestrini R."/>
            <person name="Da Silva C."/>
            <person name="Montanini B."/>
            <person name="Hainaut M."/>
            <person name="Levati E."/>
            <person name="Barry K.W."/>
            <person name="Belfiori B."/>
            <person name="Cichocki N."/>
            <person name="Clum A."/>
            <person name="Dockter R.B."/>
            <person name="Fauchery L."/>
            <person name="Guy J."/>
            <person name="Iotti M."/>
            <person name="Le Tacon F."/>
            <person name="Lindquist E.A."/>
            <person name="Lipzen A."/>
            <person name="Malagnac F."/>
            <person name="Mello A."/>
            <person name="Molinier V."/>
            <person name="Miyauchi S."/>
            <person name="Poulain J."/>
            <person name="Riccioni C."/>
            <person name="Rubini A."/>
            <person name="Sitrit Y."/>
            <person name="Splivallo R."/>
            <person name="Traeger S."/>
            <person name="Wang M."/>
            <person name="Zifcakova L."/>
            <person name="Wipf D."/>
            <person name="Zambonelli A."/>
            <person name="Paolocci F."/>
            <person name="Nowrousian M."/>
            <person name="Ottonello S."/>
            <person name="Baldrian P."/>
            <person name="Spatafora J.W."/>
            <person name="Henrissat B."/>
            <person name="Nagy L.G."/>
            <person name="Aury J.M."/>
            <person name="Wincker P."/>
            <person name="Grigoriev I.V."/>
            <person name="Bonfante P."/>
            <person name="Martin F.M."/>
        </authorList>
    </citation>
    <scope>NUCLEOTIDE SEQUENCE [LARGE SCALE GENOMIC DNA]</scope>
    <source>
        <strain evidence="2 3">RN42</strain>
    </source>
</reference>
<sequence length="348" mass="38679">MSTANTTWADFPNGTWANAPGLEPGFSCKHFECYDPGNGEEILWPNPYLFHGDKYMPQNIPRAAPEFICELVKRSSLDKNATVLSQNTPTLRTARAVGDARRKCHEVSINEVSEFAWRRWPSGRELMRGNCVDHCDNLFNGTFITEANKAWEKECMDHDPVRNRPFLEFVRDEDIEICKGLLLPPAKGLGEMRWECDVKPGKGAKGADMPSCEDSVVVKEGEKCLEDGKGKSKEACADYCEMAYNGTMMASLWECWDEGCSDAREGKNEAVNDVHLEMIVKGNVESVCKPLGIKGAKPWYNTEWRDEPKGEQEAKDEDEKNESGAAGFGAKKGAVLLAVVMGALFSGM</sequence>